<reference evidence="1" key="1">
    <citation type="submission" date="2019-04" db="EMBL/GenBank/DDBJ databases">
        <title>Microbes associate with the intestines of laboratory mice.</title>
        <authorList>
            <person name="Navarre W."/>
            <person name="Wong E."/>
            <person name="Huang K."/>
            <person name="Tropini C."/>
            <person name="Ng K."/>
            <person name="Yu B."/>
        </authorList>
    </citation>
    <scope>NUCLEOTIDE SEQUENCE</scope>
    <source>
        <strain evidence="1">NM01_1-7b</strain>
    </source>
</reference>
<keyword evidence="1" id="KW-0808">Transferase</keyword>
<evidence type="ECO:0000313" key="2">
    <source>
        <dbReference type="Proteomes" id="UP000304953"/>
    </source>
</evidence>
<gene>
    <name evidence="1" type="ORF">E5329_16505</name>
</gene>
<accession>A0AC61RTV9</accession>
<comment type="caution">
    <text evidence="1">The sequence shown here is derived from an EMBL/GenBank/DDBJ whole genome shotgun (WGS) entry which is preliminary data.</text>
</comment>
<protein>
    <submittedName>
        <fullName evidence="1">Two-component sensor histidine kinase</fullName>
    </submittedName>
</protein>
<dbReference type="Proteomes" id="UP000304953">
    <property type="component" value="Unassembled WGS sequence"/>
</dbReference>
<dbReference type="EMBL" id="SRYA01000035">
    <property type="protein sequence ID" value="TGY95076.1"/>
    <property type="molecule type" value="Genomic_DNA"/>
</dbReference>
<evidence type="ECO:0000313" key="1">
    <source>
        <dbReference type="EMBL" id="TGY95076.1"/>
    </source>
</evidence>
<organism evidence="1 2">
    <name type="scientific">Petralouisia muris</name>
    <dbReference type="NCBI Taxonomy" id="3032872"/>
    <lineage>
        <taxon>Bacteria</taxon>
        <taxon>Bacillati</taxon>
        <taxon>Bacillota</taxon>
        <taxon>Clostridia</taxon>
        <taxon>Lachnospirales</taxon>
        <taxon>Lachnospiraceae</taxon>
        <taxon>Petralouisia</taxon>
    </lineage>
</organism>
<proteinExistence type="predicted"/>
<sequence>MKKRLNLQFIMASSFAVVITAVVSMMLFYNIFKNQVYDDIKDYTHIIQAFHQETQEWEKNRLFLEESGLRITLIRKDGSVEYDSSVNQQEMENHKDRPEIKEAGDFGEGTAVRRSATNSVHTFYYAKRLENGDIIRIGKDSENIFQMLKHTGVLIAVLSLFSVLLCGILSRYLTKRLLSPIEKLASNLDGGHQESVYEEIQPFIQTIRKQHFNILDHARMRQEFTANVSHELKTPLTAISGYAELIESGMAGEKDSKRFAGEIHSCSNRLLALINDILKLSELDAKEQEFDFEQVDLYQAAENCLDMMDMQAAKQGITLELKGKSCMISANRELIDELLYNLCSNGVRYNCRGGKVTVTVISENGRGLLSVKDTGIGISKEHQERIFERFYRVDKGRSRQNGGTGLGLAIVKHIVAQHKAEIMLESQPGVGTEVKVLF</sequence>
<keyword evidence="1" id="KW-0418">Kinase</keyword>
<name>A0AC61RTV9_9FIRM</name>
<keyword evidence="2" id="KW-1185">Reference proteome</keyword>